<name>A0ABV0LBF5_9PSEU</name>
<dbReference type="InterPro" id="IPR024520">
    <property type="entry name" value="DUF3558"/>
</dbReference>
<evidence type="ECO:0000313" key="3">
    <source>
        <dbReference type="EMBL" id="MEQ0559521.1"/>
    </source>
</evidence>
<keyword evidence="2" id="KW-0732">Signal</keyword>
<dbReference type="RefSeq" id="WP_348949619.1">
    <property type="nucleotide sequence ID" value="NZ_JBDZYD010000003.1"/>
</dbReference>
<dbReference type="Pfam" id="PF12079">
    <property type="entry name" value="DUF3558"/>
    <property type="match status" value="1"/>
</dbReference>
<evidence type="ECO:0000313" key="4">
    <source>
        <dbReference type="EMBL" id="MEQ0562855.1"/>
    </source>
</evidence>
<feature type="compositionally biased region" description="Low complexity" evidence="1">
    <location>
        <begin position="23"/>
        <end position="44"/>
    </location>
</feature>
<sequence length="202" mass="20455">MFRTVRLAAAAVAALTLLTACSSPKTGTGSADTTSPTTGTTASQGQGGDAPKVPAPLPVDGLLSAPCSALSPAQQDDIGMVKPGEVTKGPAGPDCTWASVSTDANTVSVSPFPTNKNGLSDIYAGKERGAYFEPLTIAGYPAVSTNVSDLRSQGNCPIWVGVTDQLAVVVTAQILRGENKTQPCTVAQKVAEAMIQHLKGAA</sequence>
<evidence type="ECO:0000313" key="5">
    <source>
        <dbReference type="Proteomes" id="UP001440984"/>
    </source>
</evidence>
<evidence type="ECO:0000256" key="1">
    <source>
        <dbReference type="SAM" id="MobiDB-lite"/>
    </source>
</evidence>
<keyword evidence="5" id="KW-1185">Reference proteome</keyword>
<organism evidence="3 5">
    <name type="scientific">Amycolatopsis melonis</name>
    <dbReference type="NCBI Taxonomy" id="3156488"/>
    <lineage>
        <taxon>Bacteria</taxon>
        <taxon>Bacillati</taxon>
        <taxon>Actinomycetota</taxon>
        <taxon>Actinomycetes</taxon>
        <taxon>Pseudonocardiales</taxon>
        <taxon>Pseudonocardiaceae</taxon>
        <taxon>Amycolatopsis</taxon>
    </lineage>
</organism>
<feature type="region of interest" description="Disordered" evidence="1">
    <location>
        <begin position="23"/>
        <end position="58"/>
    </location>
</feature>
<dbReference type="EMBL" id="JBDZYD010000010">
    <property type="protein sequence ID" value="MEQ0562855.1"/>
    <property type="molecule type" value="Genomic_DNA"/>
</dbReference>
<dbReference type="EMBL" id="JBDZYD010000003">
    <property type="protein sequence ID" value="MEQ0559521.1"/>
    <property type="molecule type" value="Genomic_DNA"/>
</dbReference>
<dbReference type="PROSITE" id="PS51257">
    <property type="entry name" value="PROKAR_LIPOPROTEIN"/>
    <property type="match status" value="1"/>
</dbReference>
<gene>
    <name evidence="3" type="ORF">ABJI51_10605</name>
    <name evidence="4" type="ORF">ABJI51_27570</name>
</gene>
<accession>A0ABV0LBF5</accession>
<comment type="caution">
    <text evidence="3">The sequence shown here is derived from an EMBL/GenBank/DDBJ whole genome shotgun (WGS) entry which is preliminary data.</text>
</comment>
<dbReference type="Proteomes" id="UP001440984">
    <property type="component" value="Unassembled WGS sequence"/>
</dbReference>
<reference evidence="3 5" key="1">
    <citation type="submission" date="2024-05" db="EMBL/GenBank/DDBJ databases">
        <authorList>
            <person name="Zhao H."/>
            <person name="Xu Y."/>
            <person name="Lin S."/>
            <person name="Spain J.C."/>
            <person name="Zhou N.-Y."/>
        </authorList>
    </citation>
    <scope>NUCLEOTIDE SEQUENCE [LARGE SCALE GENOMIC DNA]</scope>
    <source>
        <strain evidence="3 5">NEAU-NG30</strain>
    </source>
</reference>
<feature type="signal peptide" evidence="2">
    <location>
        <begin position="1"/>
        <end position="22"/>
    </location>
</feature>
<feature type="chain" id="PRO_5045032810" evidence="2">
    <location>
        <begin position="23"/>
        <end position="202"/>
    </location>
</feature>
<protein>
    <submittedName>
        <fullName evidence="3">DUF3558 domain-containing protein</fullName>
    </submittedName>
</protein>
<proteinExistence type="predicted"/>
<evidence type="ECO:0000256" key="2">
    <source>
        <dbReference type="SAM" id="SignalP"/>
    </source>
</evidence>